<sequence>MTHPRRRVLLLSDDDVVTGTLRRLTRIGEHLTAEADVVMATLAGQVAAGPQEPRFPLQRIASHHSLNADPEIWERDYLMPRLDRLMSGFTPDVLVVDGDLPSRLLERLDRAHPTVHVRLTSAAEVPIGGKLTARSTPTPVILGEITEDGAQSAATTAPLLDAAVRGATGGGLTAGSEPGETRAPTVVLDLPGLSPDTTAAVEDAALEFFASRRPEWRVALLDSAVARRTAPGVERISGGATAELVSRTVGALAVPGHRAMHTWTPARIPTLWLTEGPGSERPIRGAAERPRRRLRPDQQEALRRRAARCAEAGWGHHAELDGPQDMDALRSRLTEALELMDGRGWVPSGLARMPEDGAEQAAQAILRVVSAPAPA</sequence>
<keyword evidence="3" id="KW-1185">Reference proteome</keyword>
<name>A0ABP6M6M6_9MICC</name>
<evidence type="ECO:0000313" key="2">
    <source>
        <dbReference type="EMBL" id="GAA3074175.1"/>
    </source>
</evidence>
<gene>
    <name evidence="2" type="ORF">GCM10010529_27580</name>
</gene>
<feature type="region of interest" description="Disordered" evidence="1">
    <location>
        <begin position="274"/>
        <end position="301"/>
    </location>
</feature>
<dbReference type="RefSeq" id="WP_344683224.1">
    <property type="nucleotide sequence ID" value="NZ_BAAAVT010000021.1"/>
</dbReference>
<comment type="caution">
    <text evidence="2">The sequence shown here is derived from an EMBL/GenBank/DDBJ whole genome shotgun (WGS) entry which is preliminary data.</text>
</comment>
<organism evidence="2 3">
    <name type="scientific">Nesterenkonia aethiopica</name>
    <dbReference type="NCBI Taxonomy" id="269144"/>
    <lineage>
        <taxon>Bacteria</taxon>
        <taxon>Bacillati</taxon>
        <taxon>Actinomycetota</taxon>
        <taxon>Actinomycetes</taxon>
        <taxon>Micrococcales</taxon>
        <taxon>Micrococcaceae</taxon>
        <taxon>Nesterenkonia</taxon>
    </lineage>
</organism>
<evidence type="ECO:0000313" key="3">
    <source>
        <dbReference type="Proteomes" id="UP001500236"/>
    </source>
</evidence>
<protein>
    <submittedName>
        <fullName evidence="2">Uncharacterized protein</fullName>
    </submittedName>
</protein>
<reference evidence="3" key="1">
    <citation type="journal article" date="2019" name="Int. J. Syst. Evol. Microbiol.">
        <title>The Global Catalogue of Microorganisms (GCM) 10K type strain sequencing project: providing services to taxonomists for standard genome sequencing and annotation.</title>
        <authorList>
            <consortium name="The Broad Institute Genomics Platform"/>
            <consortium name="The Broad Institute Genome Sequencing Center for Infectious Disease"/>
            <person name="Wu L."/>
            <person name="Ma J."/>
        </authorList>
    </citation>
    <scope>NUCLEOTIDE SEQUENCE [LARGE SCALE GENOMIC DNA]</scope>
    <source>
        <strain evidence="3">JCM 14309</strain>
    </source>
</reference>
<dbReference type="Proteomes" id="UP001500236">
    <property type="component" value="Unassembled WGS sequence"/>
</dbReference>
<dbReference type="EMBL" id="BAAAVT010000021">
    <property type="protein sequence ID" value="GAA3074175.1"/>
    <property type="molecule type" value="Genomic_DNA"/>
</dbReference>
<evidence type="ECO:0000256" key="1">
    <source>
        <dbReference type="SAM" id="MobiDB-lite"/>
    </source>
</evidence>
<feature type="compositionally biased region" description="Basic and acidic residues" evidence="1">
    <location>
        <begin position="281"/>
        <end position="301"/>
    </location>
</feature>
<accession>A0ABP6M6M6</accession>
<proteinExistence type="predicted"/>